<dbReference type="Gene3D" id="3.40.1410.10">
    <property type="entry name" value="Chorismate lyase-like"/>
    <property type="match status" value="1"/>
</dbReference>
<dbReference type="SUPFAM" id="SSF46785">
    <property type="entry name" value="Winged helix' DNA-binding domain"/>
    <property type="match status" value="1"/>
</dbReference>
<dbReference type="PANTHER" id="PTHR44846">
    <property type="entry name" value="MANNOSYL-D-GLYCERATE TRANSPORT/METABOLISM SYSTEM REPRESSOR MNGR-RELATED"/>
    <property type="match status" value="1"/>
</dbReference>
<dbReference type="Pfam" id="PF07702">
    <property type="entry name" value="UTRA"/>
    <property type="match status" value="1"/>
</dbReference>
<evidence type="ECO:0000256" key="1">
    <source>
        <dbReference type="ARBA" id="ARBA00023015"/>
    </source>
</evidence>
<gene>
    <name evidence="5" type="ORF">BL253_35100</name>
</gene>
<dbReference type="Pfam" id="PF00392">
    <property type="entry name" value="GntR"/>
    <property type="match status" value="1"/>
</dbReference>
<evidence type="ECO:0000313" key="6">
    <source>
        <dbReference type="Proteomes" id="UP000188929"/>
    </source>
</evidence>
<dbReference type="SUPFAM" id="SSF64288">
    <property type="entry name" value="Chorismate lyase-like"/>
    <property type="match status" value="1"/>
</dbReference>
<keyword evidence="2" id="KW-0238">DNA-binding</keyword>
<dbReference type="InterPro" id="IPR036390">
    <property type="entry name" value="WH_DNA-bd_sf"/>
</dbReference>
<dbReference type="Gene3D" id="1.10.10.10">
    <property type="entry name" value="Winged helix-like DNA-binding domain superfamily/Winged helix DNA-binding domain"/>
    <property type="match status" value="1"/>
</dbReference>
<dbReference type="STRING" id="1834516.BL253_35100"/>
<dbReference type="EMBL" id="MOMC01000102">
    <property type="protein sequence ID" value="ONH22649.1"/>
    <property type="molecule type" value="Genomic_DNA"/>
</dbReference>
<dbReference type="InterPro" id="IPR011663">
    <property type="entry name" value="UTRA"/>
</dbReference>
<keyword evidence="1" id="KW-0805">Transcription regulation</keyword>
<dbReference type="InterPro" id="IPR028978">
    <property type="entry name" value="Chorismate_lyase_/UTRA_dom_sf"/>
</dbReference>
<sequence length="254" mass="27486">MVNPGDGRAPYLQVAETLRLEIESGRLGAGDQLPSTREISERFGVTGATAQRAVTVLKAEGLVESATGRGVFVRAPREWRAVSSRYLQAPAAGEPDPWTTQAAGAGRDGSQEIRLVAEIEAPGEVAGCLDLPDGEPVVVRRRVLFLDGDPVELVDTYYPASLARGTRLAQSGKIPRGAPAFLAELGYPARRASEIVYTRMPTPDERRDLRLGPGIPVFRIVRTVRSGADRPVQVDVLVMAGDRNRLEYDLPIHP</sequence>
<proteinExistence type="predicted"/>
<dbReference type="RefSeq" id="WP_076822242.1">
    <property type="nucleotide sequence ID" value="NZ_MOMC01000102.1"/>
</dbReference>
<organism evidence="5 6">
    <name type="scientific">Pseudofrankia asymbiotica</name>
    <dbReference type="NCBI Taxonomy" id="1834516"/>
    <lineage>
        <taxon>Bacteria</taxon>
        <taxon>Bacillati</taxon>
        <taxon>Actinomycetota</taxon>
        <taxon>Actinomycetes</taxon>
        <taxon>Frankiales</taxon>
        <taxon>Frankiaceae</taxon>
        <taxon>Pseudofrankia</taxon>
    </lineage>
</organism>
<dbReference type="CDD" id="cd07377">
    <property type="entry name" value="WHTH_GntR"/>
    <property type="match status" value="1"/>
</dbReference>
<evidence type="ECO:0000259" key="4">
    <source>
        <dbReference type="PROSITE" id="PS50949"/>
    </source>
</evidence>
<dbReference type="PROSITE" id="PS50949">
    <property type="entry name" value="HTH_GNTR"/>
    <property type="match status" value="1"/>
</dbReference>
<dbReference type="PRINTS" id="PR00035">
    <property type="entry name" value="HTHGNTR"/>
</dbReference>
<dbReference type="GO" id="GO:0003700">
    <property type="term" value="F:DNA-binding transcription factor activity"/>
    <property type="evidence" value="ECO:0007669"/>
    <property type="project" value="InterPro"/>
</dbReference>
<name>A0A1V2I0A9_9ACTN</name>
<evidence type="ECO:0000256" key="3">
    <source>
        <dbReference type="ARBA" id="ARBA00023163"/>
    </source>
</evidence>
<dbReference type="OrthoDB" id="9805928at2"/>
<dbReference type="AlphaFoldDB" id="A0A1V2I0A9"/>
<accession>A0A1V2I0A9</accession>
<dbReference type="InterPro" id="IPR000524">
    <property type="entry name" value="Tscrpt_reg_HTH_GntR"/>
</dbReference>
<evidence type="ECO:0000256" key="2">
    <source>
        <dbReference type="ARBA" id="ARBA00023125"/>
    </source>
</evidence>
<keyword evidence="6" id="KW-1185">Reference proteome</keyword>
<dbReference type="Proteomes" id="UP000188929">
    <property type="component" value="Unassembled WGS sequence"/>
</dbReference>
<keyword evidence="3" id="KW-0804">Transcription</keyword>
<dbReference type="InterPro" id="IPR036388">
    <property type="entry name" value="WH-like_DNA-bd_sf"/>
</dbReference>
<dbReference type="GO" id="GO:0045892">
    <property type="term" value="P:negative regulation of DNA-templated transcription"/>
    <property type="evidence" value="ECO:0007669"/>
    <property type="project" value="TreeGrafter"/>
</dbReference>
<comment type="caution">
    <text evidence="5">The sequence shown here is derived from an EMBL/GenBank/DDBJ whole genome shotgun (WGS) entry which is preliminary data.</text>
</comment>
<dbReference type="PANTHER" id="PTHR44846:SF17">
    <property type="entry name" value="GNTR-FAMILY TRANSCRIPTIONAL REGULATOR"/>
    <property type="match status" value="1"/>
</dbReference>
<feature type="domain" description="HTH gntR-type" evidence="4">
    <location>
        <begin position="8"/>
        <end position="76"/>
    </location>
</feature>
<evidence type="ECO:0000313" key="5">
    <source>
        <dbReference type="EMBL" id="ONH22649.1"/>
    </source>
</evidence>
<dbReference type="GO" id="GO:0003677">
    <property type="term" value="F:DNA binding"/>
    <property type="evidence" value="ECO:0007669"/>
    <property type="project" value="UniProtKB-KW"/>
</dbReference>
<dbReference type="InterPro" id="IPR050679">
    <property type="entry name" value="Bact_HTH_transcr_reg"/>
</dbReference>
<dbReference type="SMART" id="SM00866">
    <property type="entry name" value="UTRA"/>
    <property type="match status" value="1"/>
</dbReference>
<dbReference type="SMART" id="SM00345">
    <property type="entry name" value="HTH_GNTR"/>
    <property type="match status" value="1"/>
</dbReference>
<reference evidence="6" key="1">
    <citation type="submission" date="2016-10" db="EMBL/GenBank/DDBJ databases">
        <title>Frankia sp. NRRL B-16386 Genome sequencing.</title>
        <authorList>
            <person name="Ghodhbane-Gtari F."/>
            <person name="Swanson E."/>
            <person name="Gueddou A."/>
            <person name="Hezbri K."/>
            <person name="Ktari K."/>
            <person name="Nouioui I."/>
            <person name="Morris K."/>
            <person name="Simpson S."/>
            <person name="Abebe-Akele F."/>
            <person name="Thomas K."/>
            <person name="Gtari M."/>
            <person name="Tisa L.S."/>
        </authorList>
    </citation>
    <scope>NUCLEOTIDE SEQUENCE [LARGE SCALE GENOMIC DNA]</scope>
    <source>
        <strain evidence="6">NRRL B-16386</strain>
    </source>
</reference>
<protein>
    <recommendedName>
        <fullName evidence="4">HTH gntR-type domain-containing protein</fullName>
    </recommendedName>
</protein>